<organism evidence="2 3">
    <name type="scientific">Punica granatum</name>
    <name type="common">Pomegranate</name>
    <dbReference type="NCBI Taxonomy" id="22663"/>
    <lineage>
        <taxon>Eukaryota</taxon>
        <taxon>Viridiplantae</taxon>
        <taxon>Streptophyta</taxon>
        <taxon>Embryophyta</taxon>
        <taxon>Tracheophyta</taxon>
        <taxon>Spermatophyta</taxon>
        <taxon>Magnoliopsida</taxon>
        <taxon>eudicotyledons</taxon>
        <taxon>Gunneridae</taxon>
        <taxon>Pentapetalae</taxon>
        <taxon>rosids</taxon>
        <taxon>malvids</taxon>
        <taxon>Myrtales</taxon>
        <taxon>Lythraceae</taxon>
        <taxon>Punica</taxon>
    </lineage>
</organism>
<feature type="signal peptide" evidence="1">
    <location>
        <begin position="1"/>
        <end position="21"/>
    </location>
</feature>
<sequence>MTTWIGPWCCLISMFVRRLDGSGSFQIVRSRQVVDGADHWSHAHANRGCKGFWKSSDEQEGNLPEATVRRLLGYSNISVKVELDIDIPEVLSVKIVNDYIVEIQFRTSVSIASSAHKDSTNTLRW</sequence>
<evidence type="ECO:0000313" key="2">
    <source>
        <dbReference type="EMBL" id="PKI43730.1"/>
    </source>
</evidence>
<feature type="chain" id="PRO_5014169389" evidence="1">
    <location>
        <begin position="22"/>
        <end position="125"/>
    </location>
</feature>
<name>A0A2I0IJ45_PUNGR</name>
<dbReference type="AlphaFoldDB" id="A0A2I0IJ45"/>
<evidence type="ECO:0000256" key="1">
    <source>
        <dbReference type="SAM" id="SignalP"/>
    </source>
</evidence>
<accession>A0A2I0IJ45</accession>
<evidence type="ECO:0000313" key="3">
    <source>
        <dbReference type="Proteomes" id="UP000233551"/>
    </source>
</evidence>
<keyword evidence="3" id="KW-1185">Reference proteome</keyword>
<dbReference type="Proteomes" id="UP000233551">
    <property type="component" value="Unassembled WGS sequence"/>
</dbReference>
<comment type="caution">
    <text evidence="2">The sequence shown here is derived from an EMBL/GenBank/DDBJ whole genome shotgun (WGS) entry which is preliminary data.</text>
</comment>
<keyword evidence="1" id="KW-0732">Signal</keyword>
<dbReference type="EMBL" id="PGOL01002990">
    <property type="protein sequence ID" value="PKI43730.1"/>
    <property type="molecule type" value="Genomic_DNA"/>
</dbReference>
<proteinExistence type="predicted"/>
<gene>
    <name evidence="2" type="ORF">CRG98_035877</name>
</gene>
<protein>
    <submittedName>
        <fullName evidence="2">Uncharacterized protein</fullName>
    </submittedName>
</protein>
<reference evidence="2 3" key="1">
    <citation type="submission" date="2017-11" db="EMBL/GenBank/DDBJ databases">
        <title>De-novo sequencing of pomegranate (Punica granatum L.) genome.</title>
        <authorList>
            <person name="Akparov Z."/>
            <person name="Amiraslanov A."/>
            <person name="Hajiyeva S."/>
            <person name="Abbasov M."/>
            <person name="Kaur K."/>
            <person name="Hamwieh A."/>
            <person name="Solovyev V."/>
            <person name="Salamov A."/>
            <person name="Braich B."/>
            <person name="Kosarev P."/>
            <person name="Mahmoud A."/>
            <person name="Hajiyev E."/>
            <person name="Babayeva S."/>
            <person name="Izzatullayeva V."/>
            <person name="Mammadov A."/>
            <person name="Mammadov A."/>
            <person name="Sharifova S."/>
            <person name="Ojaghi J."/>
            <person name="Eynullazada K."/>
            <person name="Bayramov B."/>
            <person name="Abdulazimova A."/>
            <person name="Shahmuradov I."/>
        </authorList>
    </citation>
    <scope>NUCLEOTIDE SEQUENCE [LARGE SCALE GENOMIC DNA]</scope>
    <source>
        <strain evidence="3">cv. AG2017</strain>
        <tissue evidence="2">Leaf</tissue>
    </source>
</reference>